<protein>
    <recommendedName>
        <fullName evidence="3">Autophagy-related protein 1</fullName>
    </recommendedName>
</protein>
<dbReference type="GO" id="GO:0005524">
    <property type="term" value="F:ATP binding"/>
    <property type="evidence" value="ECO:0007669"/>
    <property type="project" value="InterPro"/>
</dbReference>
<keyword evidence="2" id="KW-0072">Autophagy</keyword>
<sequence length="316" mass="35952">MGNHSSKPSCSTASNQYALRTQPRLCMWIMPLTHFDYHVHRNCDRFSRTAEYFPKHHTFIRELQKVLKREGVQPRELEFLKSFPENNSTIRCLAFFDKQPTPEDCCIILEHCPVGDLHTFYWNRAASINNGAFSEAFMWSIFSQLANAAAFLHEGIGCKNAGDANLWRPIIHRDIKLKNILVRSLGSNDDFSEITIKLSDFGVAAYYDPKAASDLNFAGIPAYGRQKLPGTRESALQQAISGPLKQCKEKWLEENAGKKPYHGDLSRADQAFWWAREAAPEAIPTNLAIDDQVKDDPQVFKRAEQLSWNGAEDESR</sequence>
<dbReference type="GO" id="GO:0034045">
    <property type="term" value="C:phagophore assembly site membrane"/>
    <property type="evidence" value="ECO:0007669"/>
    <property type="project" value="UniProtKB-SubCell"/>
</dbReference>
<dbReference type="Pfam" id="PF00069">
    <property type="entry name" value="Pkinase"/>
    <property type="match status" value="1"/>
</dbReference>
<dbReference type="PROSITE" id="PS00108">
    <property type="entry name" value="PROTEIN_KINASE_ST"/>
    <property type="match status" value="1"/>
</dbReference>
<evidence type="ECO:0000256" key="3">
    <source>
        <dbReference type="ARBA" id="ARBA00030237"/>
    </source>
</evidence>
<dbReference type="OrthoDB" id="310217at2759"/>
<evidence type="ECO:0000313" key="6">
    <source>
        <dbReference type="Proteomes" id="UP000076837"/>
    </source>
</evidence>
<dbReference type="Gene3D" id="1.10.510.10">
    <property type="entry name" value="Transferase(Phosphotransferase) domain 1"/>
    <property type="match status" value="1"/>
</dbReference>
<evidence type="ECO:0000256" key="2">
    <source>
        <dbReference type="ARBA" id="ARBA00023006"/>
    </source>
</evidence>
<dbReference type="InterPro" id="IPR008271">
    <property type="entry name" value="Ser/Thr_kinase_AS"/>
</dbReference>
<evidence type="ECO:0000313" key="5">
    <source>
        <dbReference type="EMBL" id="KZM23474.1"/>
    </source>
</evidence>
<dbReference type="InterPro" id="IPR000719">
    <property type="entry name" value="Prot_kinase_dom"/>
</dbReference>
<reference evidence="5 6" key="1">
    <citation type="journal article" date="2016" name="Sci. Rep.">
        <title>Draft genome sequencing and secretome analysis of fungal phytopathogen Ascochyta rabiei provides insight into the necrotrophic effector repertoire.</title>
        <authorList>
            <person name="Verma S."/>
            <person name="Gazara R.K."/>
            <person name="Nizam S."/>
            <person name="Parween S."/>
            <person name="Chattopadhyay D."/>
            <person name="Verma P.K."/>
        </authorList>
    </citation>
    <scope>NUCLEOTIDE SEQUENCE [LARGE SCALE GENOMIC DNA]</scope>
    <source>
        <strain evidence="5 6">ArDII</strain>
    </source>
</reference>
<feature type="domain" description="Protein kinase" evidence="4">
    <location>
        <begin position="1"/>
        <end position="316"/>
    </location>
</feature>
<dbReference type="PANTHER" id="PTHR24348:SF68">
    <property type="entry name" value="SERINE_THREONINE-PROTEIN KINASE ATG1C"/>
    <property type="match status" value="1"/>
</dbReference>
<gene>
    <name evidence="5" type="ORF">ST47_g5380</name>
</gene>
<organism evidence="5 6">
    <name type="scientific">Didymella rabiei</name>
    <name type="common">Chickpea ascochyta blight fungus</name>
    <name type="synonym">Mycosphaerella rabiei</name>
    <dbReference type="NCBI Taxonomy" id="5454"/>
    <lineage>
        <taxon>Eukaryota</taxon>
        <taxon>Fungi</taxon>
        <taxon>Dikarya</taxon>
        <taxon>Ascomycota</taxon>
        <taxon>Pezizomycotina</taxon>
        <taxon>Dothideomycetes</taxon>
        <taxon>Pleosporomycetidae</taxon>
        <taxon>Pleosporales</taxon>
        <taxon>Pleosporineae</taxon>
        <taxon>Didymellaceae</taxon>
        <taxon>Ascochyta</taxon>
    </lineage>
</organism>
<evidence type="ECO:0000259" key="4">
    <source>
        <dbReference type="PROSITE" id="PS50011"/>
    </source>
</evidence>
<keyword evidence="6" id="KW-1185">Reference proteome</keyword>
<comment type="caution">
    <text evidence="5">The sequence shown here is derived from an EMBL/GenBank/DDBJ whole genome shotgun (WGS) entry which is preliminary data.</text>
</comment>
<dbReference type="EMBL" id="JYNV01000194">
    <property type="protein sequence ID" value="KZM23474.1"/>
    <property type="molecule type" value="Genomic_DNA"/>
</dbReference>
<dbReference type="SUPFAM" id="SSF56112">
    <property type="entry name" value="Protein kinase-like (PK-like)"/>
    <property type="match status" value="1"/>
</dbReference>
<dbReference type="GO" id="GO:0004674">
    <property type="term" value="F:protein serine/threonine kinase activity"/>
    <property type="evidence" value="ECO:0007669"/>
    <property type="project" value="InterPro"/>
</dbReference>
<dbReference type="SMART" id="SM00220">
    <property type="entry name" value="S_TKc"/>
    <property type="match status" value="1"/>
</dbReference>
<dbReference type="AlphaFoldDB" id="A0A163E2A9"/>
<proteinExistence type="predicted"/>
<dbReference type="GO" id="GO:0010506">
    <property type="term" value="P:regulation of autophagy"/>
    <property type="evidence" value="ECO:0007669"/>
    <property type="project" value="InterPro"/>
</dbReference>
<dbReference type="InterPro" id="IPR045269">
    <property type="entry name" value="Atg1-like"/>
</dbReference>
<dbReference type="STRING" id="5454.A0A163E2A9"/>
<dbReference type="GO" id="GO:0006914">
    <property type="term" value="P:autophagy"/>
    <property type="evidence" value="ECO:0007669"/>
    <property type="project" value="UniProtKB-KW"/>
</dbReference>
<dbReference type="CDD" id="cd00180">
    <property type="entry name" value="PKc"/>
    <property type="match status" value="1"/>
</dbReference>
<dbReference type="Proteomes" id="UP000076837">
    <property type="component" value="Unassembled WGS sequence"/>
</dbReference>
<dbReference type="InterPro" id="IPR011009">
    <property type="entry name" value="Kinase-like_dom_sf"/>
</dbReference>
<dbReference type="PANTHER" id="PTHR24348">
    <property type="entry name" value="SERINE/THREONINE-PROTEIN KINASE UNC-51-RELATED"/>
    <property type="match status" value="1"/>
</dbReference>
<comment type="subcellular location">
    <subcellularLocation>
        <location evidence="1">Preautophagosomal structure membrane</location>
        <topology evidence="1">Peripheral membrane protein</topology>
    </subcellularLocation>
</comment>
<dbReference type="PROSITE" id="PS50011">
    <property type="entry name" value="PROTEIN_KINASE_DOM"/>
    <property type="match status" value="1"/>
</dbReference>
<accession>A0A163E2A9</accession>
<evidence type="ECO:0000256" key="1">
    <source>
        <dbReference type="ARBA" id="ARBA00004623"/>
    </source>
</evidence>
<name>A0A163E2A9_DIDRA</name>